<evidence type="ECO:0000256" key="5">
    <source>
        <dbReference type="PROSITE-ProRule" id="PRU00335"/>
    </source>
</evidence>
<dbReference type="InterPro" id="IPR004111">
    <property type="entry name" value="Repressor_TetR_C"/>
</dbReference>
<sequence length="238" mass="27488">MARRRIHPLTTDKDTNRSEPLHTPLDRARIVGIMLELLQAEGLDGISMRKIADSLGVKASSLYYHVKDKEQLLHLLAEEISTKIDFPDTALDWKMQLRLWSMSFRLSLLQYPDAVHIMNATHAASPNRLAHIEFLFRALVEAGFQEVQVPWLASMLKNFIYGFVDEECRLRDRAKLSQESREESETRYKEIEALPKERYPHFIRLAAYTTSVNWEEEFSFGLDVLLAGFVENLASGQH</sequence>
<dbReference type="EMBL" id="WHOA01000132">
    <property type="protein sequence ID" value="NOU73668.1"/>
    <property type="molecule type" value="Genomic_DNA"/>
</dbReference>
<keyword evidence="9" id="KW-1185">Reference proteome</keyword>
<dbReference type="RefSeq" id="WP_171645084.1">
    <property type="nucleotide sequence ID" value="NZ_WHOA01000132.1"/>
</dbReference>
<keyword evidence="1" id="KW-0678">Repressor</keyword>
<dbReference type="Gene3D" id="1.10.357.10">
    <property type="entry name" value="Tetracycline Repressor, domain 2"/>
    <property type="match status" value="1"/>
</dbReference>
<dbReference type="Pfam" id="PF00440">
    <property type="entry name" value="TetR_N"/>
    <property type="match status" value="1"/>
</dbReference>
<keyword evidence="3 5" id="KW-0238">DNA-binding</keyword>
<dbReference type="InterPro" id="IPR036271">
    <property type="entry name" value="Tet_transcr_reg_TetR-rel_C_sf"/>
</dbReference>
<dbReference type="PANTHER" id="PTHR30055:SF151">
    <property type="entry name" value="TRANSCRIPTIONAL REGULATORY PROTEIN"/>
    <property type="match status" value="1"/>
</dbReference>
<dbReference type="Gene3D" id="1.10.10.60">
    <property type="entry name" value="Homeodomain-like"/>
    <property type="match status" value="1"/>
</dbReference>
<evidence type="ECO:0000256" key="6">
    <source>
        <dbReference type="SAM" id="MobiDB-lite"/>
    </source>
</evidence>
<evidence type="ECO:0000313" key="8">
    <source>
        <dbReference type="EMBL" id="NOU73668.1"/>
    </source>
</evidence>
<evidence type="ECO:0000256" key="3">
    <source>
        <dbReference type="ARBA" id="ARBA00023125"/>
    </source>
</evidence>
<feature type="compositionally biased region" description="Basic and acidic residues" evidence="6">
    <location>
        <begin position="10"/>
        <end position="21"/>
    </location>
</feature>
<evidence type="ECO:0000256" key="4">
    <source>
        <dbReference type="ARBA" id="ARBA00023163"/>
    </source>
</evidence>
<proteinExistence type="predicted"/>
<dbReference type="InterPro" id="IPR050109">
    <property type="entry name" value="HTH-type_TetR-like_transc_reg"/>
</dbReference>
<dbReference type="SUPFAM" id="SSF48498">
    <property type="entry name" value="Tetracyclin repressor-like, C-terminal domain"/>
    <property type="match status" value="1"/>
</dbReference>
<dbReference type="InterPro" id="IPR009057">
    <property type="entry name" value="Homeodomain-like_sf"/>
</dbReference>
<feature type="domain" description="HTH tetR-type" evidence="7">
    <location>
        <begin position="24"/>
        <end position="84"/>
    </location>
</feature>
<dbReference type="PANTHER" id="PTHR30055">
    <property type="entry name" value="HTH-TYPE TRANSCRIPTIONAL REGULATOR RUTR"/>
    <property type="match status" value="1"/>
</dbReference>
<reference evidence="8 9" key="1">
    <citation type="submission" date="2019-10" db="EMBL/GenBank/DDBJ databases">
        <title>Description of Paenibacillus terrestris sp. nov.</title>
        <authorList>
            <person name="Carlier A."/>
            <person name="Qi S."/>
        </authorList>
    </citation>
    <scope>NUCLEOTIDE SEQUENCE [LARGE SCALE GENOMIC DNA]</scope>
    <source>
        <strain evidence="8 9">LMG 31458</strain>
    </source>
</reference>
<dbReference type="PRINTS" id="PR00400">
    <property type="entry name" value="TETREPRESSOR"/>
</dbReference>
<organism evidence="8 9">
    <name type="scientific">Paenibacillus phytorum</name>
    <dbReference type="NCBI Taxonomy" id="2654977"/>
    <lineage>
        <taxon>Bacteria</taxon>
        <taxon>Bacillati</taxon>
        <taxon>Bacillota</taxon>
        <taxon>Bacilli</taxon>
        <taxon>Bacillales</taxon>
        <taxon>Paenibacillaceae</taxon>
        <taxon>Paenibacillus</taxon>
    </lineage>
</organism>
<feature type="DNA-binding region" description="H-T-H motif" evidence="5">
    <location>
        <begin position="47"/>
        <end position="66"/>
    </location>
</feature>
<dbReference type="PRINTS" id="PR00455">
    <property type="entry name" value="HTHTETR"/>
</dbReference>
<dbReference type="PROSITE" id="PS50977">
    <property type="entry name" value="HTH_TETR_2"/>
    <property type="match status" value="1"/>
</dbReference>
<dbReference type="SUPFAM" id="SSF46689">
    <property type="entry name" value="Homeodomain-like"/>
    <property type="match status" value="1"/>
</dbReference>
<comment type="caution">
    <text evidence="8">The sequence shown here is derived from an EMBL/GenBank/DDBJ whole genome shotgun (WGS) entry which is preliminary data.</text>
</comment>
<dbReference type="InterPro" id="IPR003012">
    <property type="entry name" value="Tet_transcr_reg_TetR"/>
</dbReference>
<evidence type="ECO:0000256" key="1">
    <source>
        <dbReference type="ARBA" id="ARBA00022491"/>
    </source>
</evidence>
<evidence type="ECO:0000259" key="7">
    <source>
        <dbReference type="PROSITE" id="PS50977"/>
    </source>
</evidence>
<accession>A0ABX1XYL7</accession>
<feature type="region of interest" description="Disordered" evidence="6">
    <location>
        <begin position="1"/>
        <end position="21"/>
    </location>
</feature>
<keyword evidence="4" id="KW-0804">Transcription</keyword>
<evidence type="ECO:0000313" key="9">
    <source>
        <dbReference type="Proteomes" id="UP000616779"/>
    </source>
</evidence>
<keyword evidence="2" id="KW-0805">Transcription regulation</keyword>
<gene>
    <name evidence="8" type="ORF">GC098_19960</name>
</gene>
<dbReference type="Proteomes" id="UP000616779">
    <property type="component" value="Unassembled WGS sequence"/>
</dbReference>
<name>A0ABX1XYL7_9BACL</name>
<dbReference type="Pfam" id="PF02909">
    <property type="entry name" value="TetR_C_1"/>
    <property type="match status" value="1"/>
</dbReference>
<protein>
    <submittedName>
        <fullName evidence="8">TetR family transcriptional regulator</fullName>
    </submittedName>
</protein>
<evidence type="ECO:0000256" key="2">
    <source>
        <dbReference type="ARBA" id="ARBA00023015"/>
    </source>
</evidence>
<dbReference type="InterPro" id="IPR001647">
    <property type="entry name" value="HTH_TetR"/>
</dbReference>